<dbReference type="InterPro" id="IPR002698">
    <property type="entry name" value="FTHF_cligase"/>
</dbReference>
<evidence type="ECO:0000256" key="3">
    <source>
        <dbReference type="ARBA" id="ARBA00022840"/>
    </source>
</evidence>
<dbReference type="EMBL" id="FQWQ01000001">
    <property type="protein sequence ID" value="SHG99156.1"/>
    <property type="molecule type" value="Genomic_DNA"/>
</dbReference>
<dbReference type="GO" id="GO:0009396">
    <property type="term" value="P:folic acid-containing compound biosynthetic process"/>
    <property type="evidence" value="ECO:0007669"/>
    <property type="project" value="TreeGrafter"/>
</dbReference>
<accession>A0A1M5PBL2</accession>
<dbReference type="GO" id="GO:0005524">
    <property type="term" value="F:ATP binding"/>
    <property type="evidence" value="ECO:0007669"/>
    <property type="project" value="UniProtKB-KW"/>
</dbReference>
<dbReference type="PANTHER" id="PTHR23407:SF1">
    <property type="entry name" value="5-FORMYLTETRAHYDROFOLATE CYCLO-LIGASE"/>
    <property type="match status" value="1"/>
</dbReference>
<feature type="binding site" evidence="4">
    <location>
        <begin position="3"/>
        <end position="7"/>
    </location>
    <ligand>
        <name>ATP</name>
        <dbReference type="ChEBI" id="CHEBI:30616"/>
    </ligand>
</feature>
<dbReference type="GO" id="GO:0030272">
    <property type="term" value="F:5-formyltetrahydrofolate cyclo-ligase activity"/>
    <property type="evidence" value="ECO:0007669"/>
    <property type="project" value="UniProtKB-EC"/>
</dbReference>
<evidence type="ECO:0000256" key="1">
    <source>
        <dbReference type="ARBA" id="ARBA00010638"/>
    </source>
</evidence>
<dbReference type="AlphaFoldDB" id="A0A1M5PBL2"/>
<feature type="binding site" evidence="4">
    <location>
        <position position="49"/>
    </location>
    <ligand>
        <name>substrate</name>
    </ligand>
</feature>
<feature type="binding site" evidence="4">
    <location>
        <begin position="135"/>
        <end position="143"/>
    </location>
    <ligand>
        <name>ATP</name>
        <dbReference type="ChEBI" id="CHEBI:30616"/>
    </ligand>
</feature>
<dbReference type="NCBIfam" id="TIGR02727">
    <property type="entry name" value="MTHFS_bact"/>
    <property type="match status" value="1"/>
</dbReference>
<dbReference type="RefSeq" id="WP_073134548.1">
    <property type="nucleotide sequence ID" value="NZ_FQWQ01000001.1"/>
</dbReference>
<evidence type="ECO:0000256" key="2">
    <source>
        <dbReference type="ARBA" id="ARBA00022741"/>
    </source>
</evidence>
<comment type="cofactor">
    <cofactor evidence="5">
        <name>Mg(2+)</name>
        <dbReference type="ChEBI" id="CHEBI:18420"/>
    </cofactor>
</comment>
<name>A0A1M5PBL2_9BACT</name>
<dbReference type="GO" id="GO:0035999">
    <property type="term" value="P:tetrahydrofolate interconversion"/>
    <property type="evidence" value="ECO:0007669"/>
    <property type="project" value="TreeGrafter"/>
</dbReference>
<dbReference type="STRING" id="947013.SAMN04488109_2789"/>
<comment type="catalytic activity">
    <reaction evidence="5">
        <text>(6S)-5-formyl-5,6,7,8-tetrahydrofolate + ATP = (6R)-5,10-methenyltetrahydrofolate + ADP + phosphate</text>
        <dbReference type="Rhea" id="RHEA:10488"/>
        <dbReference type="ChEBI" id="CHEBI:30616"/>
        <dbReference type="ChEBI" id="CHEBI:43474"/>
        <dbReference type="ChEBI" id="CHEBI:57455"/>
        <dbReference type="ChEBI" id="CHEBI:57457"/>
        <dbReference type="ChEBI" id="CHEBI:456216"/>
        <dbReference type="EC" id="6.3.3.2"/>
    </reaction>
</comment>
<feature type="binding site" evidence="4">
    <location>
        <position position="56"/>
    </location>
    <ligand>
        <name>substrate</name>
    </ligand>
</feature>
<keyword evidence="2 4" id="KW-0547">Nucleotide-binding</keyword>
<dbReference type="Pfam" id="PF01812">
    <property type="entry name" value="5-FTHF_cyc-lig"/>
    <property type="match status" value="1"/>
</dbReference>
<keyword evidence="5" id="KW-0460">Magnesium</keyword>
<keyword evidence="7" id="KW-1185">Reference proteome</keyword>
<evidence type="ECO:0000256" key="4">
    <source>
        <dbReference type="PIRSR" id="PIRSR006806-1"/>
    </source>
</evidence>
<keyword evidence="3 4" id="KW-0067">ATP-binding</keyword>
<reference evidence="6 7" key="1">
    <citation type="submission" date="2016-11" db="EMBL/GenBank/DDBJ databases">
        <authorList>
            <person name="Jaros S."/>
            <person name="Januszkiewicz K."/>
            <person name="Wedrychowicz H."/>
        </authorList>
    </citation>
    <scope>NUCLEOTIDE SEQUENCE [LARGE SCALE GENOMIC DNA]</scope>
    <source>
        <strain evidence="6 7">DSM 24574</strain>
    </source>
</reference>
<keyword evidence="5" id="KW-0479">Metal-binding</keyword>
<dbReference type="GO" id="GO:0046872">
    <property type="term" value="F:metal ion binding"/>
    <property type="evidence" value="ECO:0007669"/>
    <property type="project" value="UniProtKB-KW"/>
</dbReference>
<dbReference type="PANTHER" id="PTHR23407">
    <property type="entry name" value="ATPASE INHIBITOR/5-FORMYLTETRAHYDROFOLATE CYCLO-LIGASE"/>
    <property type="match status" value="1"/>
</dbReference>
<evidence type="ECO:0000313" key="6">
    <source>
        <dbReference type="EMBL" id="SHG99156.1"/>
    </source>
</evidence>
<dbReference type="SUPFAM" id="SSF100950">
    <property type="entry name" value="NagB/RpiA/CoA transferase-like"/>
    <property type="match status" value="1"/>
</dbReference>
<sequence length="195" mass="22509">MTKASLRKEYLRKRLSLSEAEYAQLNFQLYQNFFSSLDLSFIKVLHTFLPLQKNKEPDTWIIIDRIRREFPHIRLSLPRIEQATGALENIFFEGLHQLEKNAWGIAEPKQGVPTPPLQIDMVLVPLLACDTNGQRVGYGKGFYDKFLATCRPDCITVGISFFEPVEPIEDINAFDVPLQYCLTPASLHRFRQTSF</sequence>
<dbReference type="InterPro" id="IPR037171">
    <property type="entry name" value="NagB/RpiA_transferase-like"/>
</dbReference>
<proteinExistence type="inferred from homology"/>
<keyword evidence="6" id="KW-0436">Ligase</keyword>
<dbReference type="Gene3D" id="3.40.50.10420">
    <property type="entry name" value="NagB/RpiA/CoA transferase-like"/>
    <property type="match status" value="1"/>
</dbReference>
<dbReference type="InterPro" id="IPR024185">
    <property type="entry name" value="FTHF_cligase-like_sf"/>
</dbReference>
<evidence type="ECO:0000256" key="5">
    <source>
        <dbReference type="RuleBase" id="RU361279"/>
    </source>
</evidence>
<dbReference type="Proteomes" id="UP000184212">
    <property type="component" value="Unassembled WGS sequence"/>
</dbReference>
<gene>
    <name evidence="6" type="ORF">SAMN04488109_2789</name>
</gene>
<protein>
    <recommendedName>
        <fullName evidence="5">5-formyltetrahydrofolate cyclo-ligase</fullName>
        <ecNumber evidence="5">6.3.3.2</ecNumber>
    </recommendedName>
</protein>
<organism evidence="6 7">
    <name type="scientific">Chryseolinea serpens</name>
    <dbReference type="NCBI Taxonomy" id="947013"/>
    <lineage>
        <taxon>Bacteria</taxon>
        <taxon>Pseudomonadati</taxon>
        <taxon>Bacteroidota</taxon>
        <taxon>Cytophagia</taxon>
        <taxon>Cytophagales</taxon>
        <taxon>Fulvivirgaceae</taxon>
        <taxon>Chryseolinea</taxon>
    </lineage>
</organism>
<dbReference type="PIRSF" id="PIRSF006806">
    <property type="entry name" value="FTHF_cligase"/>
    <property type="match status" value="1"/>
</dbReference>
<dbReference type="OrthoDB" id="9801938at2"/>
<dbReference type="EC" id="6.3.3.2" evidence="5"/>
<evidence type="ECO:0000313" key="7">
    <source>
        <dbReference type="Proteomes" id="UP000184212"/>
    </source>
</evidence>
<comment type="similarity">
    <text evidence="1 5">Belongs to the 5-formyltetrahydrofolate cyclo-ligase family.</text>
</comment>